<dbReference type="PANTHER" id="PTHR13794">
    <property type="entry name" value="ENOLASE SUPERFAMILY, MANDELATE RACEMASE"/>
    <property type="match status" value="1"/>
</dbReference>
<dbReference type="SUPFAM" id="SSF51604">
    <property type="entry name" value="Enolase C-terminal domain-like"/>
    <property type="match status" value="1"/>
</dbReference>
<evidence type="ECO:0000256" key="4">
    <source>
        <dbReference type="SAM" id="MobiDB-lite"/>
    </source>
</evidence>
<keyword evidence="7" id="KW-1185">Reference proteome</keyword>
<accession>A0ABU9VSA8</accession>
<evidence type="ECO:0000256" key="2">
    <source>
        <dbReference type="ARBA" id="ARBA00022723"/>
    </source>
</evidence>
<feature type="region of interest" description="Disordered" evidence="4">
    <location>
        <begin position="1"/>
        <end position="25"/>
    </location>
</feature>
<keyword evidence="2" id="KW-0479">Metal-binding</keyword>
<dbReference type="Pfam" id="PF02746">
    <property type="entry name" value="MR_MLE_N"/>
    <property type="match status" value="1"/>
</dbReference>
<dbReference type="InterPro" id="IPR029017">
    <property type="entry name" value="Enolase-like_N"/>
</dbReference>
<dbReference type="SFLD" id="SFLDS00001">
    <property type="entry name" value="Enolase"/>
    <property type="match status" value="1"/>
</dbReference>
<evidence type="ECO:0000313" key="7">
    <source>
        <dbReference type="Proteomes" id="UP001407405"/>
    </source>
</evidence>
<comment type="cofactor">
    <cofactor evidence="1">
        <name>Mg(2+)</name>
        <dbReference type="ChEBI" id="CHEBI:18420"/>
    </cofactor>
</comment>
<dbReference type="Pfam" id="PF13378">
    <property type="entry name" value="MR_MLE_C"/>
    <property type="match status" value="1"/>
</dbReference>
<dbReference type="SUPFAM" id="SSF54826">
    <property type="entry name" value="Enolase N-terminal domain-like"/>
    <property type="match status" value="1"/>
</dbReference>
<feature type="domain" description="Mandelate racemase/muconate lactonizing enzyme C-terminal" evidence="5">
    <location>
        <begin position="173"/>
        <end position="270"/>
    </location>
</feature>
<dbReference type="Gene3D" id="3.20.20.120">
    <property type="entry name" value="Enolase-like C-terminal domain"/>
    <property type="match status" value="1"/>
</dbReference>
<dbReference type="SMART" id="SM00922">
    <property type="entry name" value="MR_MLE"/>
    <property type="match status" value="1"/>
</dbReference>
<gene>
    <name evidence="6" type="ORF">AAIG11_06185</name>
</gene>
<proteinExistence type="predicted"/>
<dbReference type="InterPro" id="IPR013342">
    <property type="entry name" value="Mandelate_racemase_C"/>
</dbReference>
<evidence type="ECO:0000256" key="1">
    <source>
        <dbReference type="ARBA" id="ARBA00001946"/>
    </source>
</evidence>
<sequence>MSQQKKQQPSQQQSQQQPLQQPQFPNPHTIKDLYLYRAVSQISRPIADATHTISEIAFYVVEVVTNSGITGQGYLLSFHYSPRAIEGALHDMKKLVLEKGYAINETLKLKADFEREAEYFGNVGLQRWAQATVNVAMWDAWGKTLGQPIHKLLGSNGKKIPVYGSGGWLSYSDEELLEEVLGYKARGFTAVKIKVGSPELERDLHRIAKVREALGPTVKIMMDANQGMSVPNAITLSNAAREMGIQWFEEPVVNTDFAGYEMIRSKTGISLAMGEREYDVVALRELIRRNALDLWQPDIIRIGGVEAWRLSAALAEAHHIPCLPHYYKDYDVPLLATIGHPYGAESFDWIDGIIDNPMVIENGYAHQREGAGWGFHFMEEHLQRL</sequence>
<dbReference type="EMBL" id="JBCITM010000005">
    <property type="protein sequence ID" value="MEN1760051.1"/>
    <property type="molecule type" value="Genomic_DNA"/>
</dbReference>
<dbReference type="SFLD" id="SFLDG00179">
    <property type="entry name" value="mandelate_racemase"/>
    <property type="match status" value="1"/>
</dbReference>
<keyword evidence="3" id="KW-0460">Magnesium</keyword>
<dbReference type="InterPro" id="IPR029065">
    <property type="entry name" value="Enolase_C-like"/>
</dbReference>
<dbReference type="RefSeq" id="WP_343185376.1">
    <property type="nucleotide sequence ID" value="NZ_JBCITM010000005.1"/>
</dbReference>
<protein>
    <submittedName>
        <fullName evidence="6">Mandelate racemase/muconate lactonizing enzyme family protein</fullName>
    </submittedName>
</protein>
<comment type="caution">
    <text evidence="6">The sequence shown here is derived from an EMBL/GenBank/DDBJ whole genome shotgun (WGS) entry which is preliminary data.</text>
</comment>
<reference evidence="6 7" key="1">
    <citation type="submission" date="2024-04" db="EMBL/GenBank/DDBJ databases">
        <title>Genome sequencing and metabolic network reconstruction of aminoacids and betaine degradation by Anoxynatronum sibiricum.</title>
        <authorList>
            <person name="Detkova E.N."/>
            <person name="Boltjanskaja Y.V."/>
            <person name="Mardanov A.V."/>
            <person name="Kevbrin V."/>
        </authorList>
    </citation>
    <scope>NUCLEOTIDE SEQUENCE [LARGE SCALE GENOMIC DNA]</scope>
    <source>
        <strain evidence="6 7">Z-7981</strain>
    </source>
</reference>
<dbReference type="InterPro" id="IPR036849">
    <property type="entry name" value="Enolase-like_C_sf"/>
</dbReference>
<evidence type="ECO:0000259" key="5">
    <source>
        <dbReference type="SMART" id="SM00922"/>
    </source>
</evidence>
<dbReference type="Proteomes" id="UP001407405">
    <property type="component" value="Unassembled WGS sequence"/>
</dbReference>
<dbReference type="InterPro" id="IPR013341">
    <property type="entry name" value="Mandelate_racemase_N_dom"/>
</dbReference>
<evidence type="ECO:0000313" key="6">
    <source>
        <dbReference type="EMBL" id="MEN1760051.1"/>
    </source>
</evidence>
<organism evidence="6 7">
    <name type="scientific">Anoxynatronum sibiricum</name>
    <dbReference type="NCBI Taxonomy" id="210623"/>
    <lineage>
        <taxon>Bacteria</taxon>
        <taxon>Bacillati</taxon>
        <taxon>Bacillota</taxon>
        <taxon>Clostridia</taxon>
        <taxon>Eubacteriales</taxon>
        <taxon>Clostridiaceae</taxon>
        <taxon>Anoxynatronum</taxon>
    </lineage>
</organism>
<dbReference type="Gene3D" id="3.30.390.10">
    <property type="entry name" value="Enolase-like, N-terminal domain"/>
    <property type="match status" value="1"/>
</dbReference>
<dbReference type="PANTHER" id="PTHR13794:SF58">
    <property type="entry name" value="MITOCHONDRIAL ENOLASE SUPERFAMILY MEMBER 1"/>
    <property type="match status" value="1"/>
</dbReference>
<evidence type="ECO:0000256" key="3">
    <source>
        <dbReference type="ARBA" id="ARBA00022842"/>
    </source>
</evidence>
<name>A0ABU9VSA8_9CLOT</name>
<dbReference type="InterPro" id="IPR046945">
    <property type="entry name" value="RHMD-like"/>
</dbReference>
<feature type="compositionally biased region" description="Low complexity" evidence="4">
    <location>
        <begin position="1"/>
        <end position="23"/>
    </location>
</feature>
<dbReference type="CDD" id="cd03316">
    <property type="entry name" value="MR_like"/>
    <property type="match status" value="1"/>
</dbReference>